<dbReference type="KEGG" id="smo:SELMODRAFT_88215"/>
<evidence type="ECO:0000256" key="2">
    <source>
        <dbReference type="ARBA" id="ARBA00012513"/>
    </source>
</evidence>
<feature type="coiled-coil region" evidence="10">
    <location>
        <begin position="2534"/>
        <end position="2561"/>
    </location>
</feature>
<evidence type="ECO:0000256" key="5">
    <source>
        <dbReference type="ARBA" id="ARBA00022741"/>
    </source>
</evidence>
<dbReference type="PANTHER" id="PTHR11139:SF71">
    <property type="entry name" value="SERINE_THREONINE-PROTEIN KINASE SMG1"/>
    <property type="match status" value="1"/>
</dbReference>
<keyword evidence="10" id="KW-0175">Coiled coil</keyword>
<dbReference type="CDD" id="cd05170">
    <property type="entry name" value="PIKKc_SMG1"/>
    <property type="match status" value="1"/>
</dbReference>
<dbReference type="PROSITE" id="PS00916">
    <property type="entry name" value="PI3_4_KINASE_2"/>
    <property type="match status" value="1"/>
</dbReference>
<dbReference type="GO" id="GO:0004674">
    <property type="term" value="F:protein serine/threonine kinase activity"/>
    <property type="evidence" value="ECO:0000318"/>
    <property type="project" value="GO_Central"/>
</dbReference>
<dbReference type="InterPro" id="IPR031559">
    <property type="entry name" value="SMG1"/>
</dbReference>
<dbReference type="Pfam" id="PF00454">
    <property type="entry name" value="PI3_PI4_kinase"/>
    <property type="match status" value="1"/>
</dbReference>
<dbReference type="SMART" id="SM01345">
    <property type="entry name" value="Rapamycin_bind"/>
    <property type="match status" value="1"/>
</dbReference>
<gene>
    <name evidence="12" type="ORF">SELMODRAFT_88215</name>
</gene>
<dbReference type="PROSITE" id="PS50290">
    <property type="entry name" value="PI3_4_KINASE_3"/>
    <property type="match status" value="1"/>
</dbReference>
<name>D8R9U2_SELML</name>
<dbReference type="InterPro" id="IPR000403">
    <property type="entry name" value="PI3/4_kinase_cat_dom"/>
</dbReference>
<evidence type="ECO:0000256" key="10">
    <source>
        <dbReference type="SAM" id="Coils"/>
    </source>
</evidence>
<dbReference type="SUPFAM" id="SSF48371">
    <property type="entry name" value="ARM repeat"/>
    <property type="match status" value="1"/>
</dbReference>
<evidence type="ECO:0000313" key="12">
    <source>
        <dbReference type="EMBL" id="EFJ31213.1"/>
    </source>
</evidence>
<dbReference type="InterPro" id="IPR050517">
    <property type="entry name" value="DDR_Repair_Kinase"/>
</dbReference>
<dbReference type="Gene3D" id="1.10.1070.11">
    <property type="entry name" value="Phosphatidylinositol 3-/4-kinase, catalytic domain"/>
    <property type="match status" value="1"/>
</dbReference>
<dbReference type="InterPro" id="IPR011009">
    <property type="entry name" value="Kinase-like_dom_sf"/>
</dbReference>
<evidence type="ECO:0000313" key="13">
    <source>
        <dbReference type="Proteomes" id="UP000001514"/>
    </source>
</evidence>
<evidence type="ECO:0000256" key="9">
    <source>
        <dbReference type="ARBA" id="ARBA00048679"/>
    </source>
</evidence>
<dbReference type="Proteomes" id="UP000001514">
    <property type="component" value="Unassembled WGS sequence"/>
</dbReference>
<reference evidence="12 13" key="1">
    <citation type="journal article" date="2011" name="Science">
        <title>The Selaginella genome identifies genetic changes associated with the evolution of vascular plants.</title>
        <authorList>
            <person name="Banks J.A."/>
            <person name="Nishiyama T."/>
            <person name="Hasebe M."/>
            <person name="Bowman J.L."/>
            <person name="Gribskov M."/>
            <person name="dePamphilis C."/>
            <person name="Albert V.A."/>
            <person name="Aono N."/>
            <person name="Aoyama T."/>
            <person name="Ambrose B.A."/>
            <person name="Ashton N.W."/>
            <person name="Axtell M.J."/>
            <person name="Barker E."/>
            <person name="Barker M.S."/>
            <person name="Bennetzen J.L."/>
            <person name="Bonawitz N.D."/>
            <person name="Chapple C."/>
            <person name="Cheng C."/>
            <person name="Correa L.G."/>
            <person name="Dacre M."/>
            <person name="DeBarry J."/>
            <person name="Dreyer I."/>
            <person name="Elias M."/>
            <person name="Engstrom E.M."/>
            <person name="Estelle M."/>
            <person name="Feng L."/>
            <person name="Finet C."/>
            <person name="Floyd S.K."/>
            <person name="Frommer W.B."/>
            <person name="Fujita T."/>
            <person name="Gramzow L."/>
            <person name="Gutensohn M."/>
            <person name="Harholt J."/>
            <person name="Hattori M."/>
            <person name="Heyl A."/>
            <person name="Hirai T."/>
            <person name="Hiwatashi Y."/>
            <person name="Ishikawa M."/>
            <person name="Iwata M."/>
            <person name="Karol K.G."/>
            <person name="Koehler B."/>
            <person name="Kolukisaoglu U."/>
            <person name="Kubo M."/>
            <person name="Kurata T."/>
            <person name="Lalonde S."/>
            <person name="Li K."/>
            <person name="Li Y."/>
            <person name="Litt A."/>
            <person name="Lyons E."/>
            <person name="Manning G."/>
            <person name="Maruyama T."/>
            <person name="Michael T.P."/>
            <person name="Mikami K."/>
            <person name="Miyazaki S."/>
            <person name="Morinaga S."/>
            <person name="Murata T."/>
            <person name="Mueller-Roeber B."/>
            <person name="Nelson D.R."/>
            <person name="Obara M."/>
            <person name="Oguri Y."/>
            <person name="Olmstead R.G."/>
            <person name="Onodera N."/>
            <person name="Petersen B.L."/>
            <person name="Pils B."/>
            <person name="Prigge M."/>
            <person name="Rensing S.A."/>
            <person name="Riano-Pachon D.M."/>
            <person name="Roberts A.W."/>
            <person name="Sato Y."/>
            <person name="Scheller H.V."/>
            <person name="Schulz B."/>
            <person name="Schulz C."/>
            <person name="Shakirov E.V."/>
            <person name="Shibagaki N."/>
            <person name="Shinohara N."/>
            <person name="Shippen D.E."/>
            <person name="Soerensen I."/>
            <person name="Sotooka R."/>
            <person name="Sugimoto N."/>
            <person name="Sugita M."/>
            <person name="Sumikawa N."/>
            <person name="Tanurdzic M."/>
            <person name="Theissen G."/>
            <person name="Ulvskov P."/>
            <person name="Wakazuki S."/>
            <person name="Weng J.K."/>
            <person name="Willats W.W."/>
            <person name="Wipf D."/>
            <person name="Wolf P.G."/>
            <person name="Yang L."/>
            <person name="Zimmer A.D."/>
            <person name="Zhu Q."/>
            <person name="Mitros T."/>
            <person name="Hellsten U."/>
            <person name="Loque D."/>
            <person name="Otillar R."/>
            <person name="Salamov A."/>
            <person name="Schmutz J."/>
            <person name="Shapiro H."/>
            <person name="Lindquist E."/>
            <person name="Lucas S."/>
            <person name="Rokhsar D."/>
            <person name="Grigoriev I.V."/>
        </authorList>
    </citation>
    <scope>NUCLEOTIDE SEQUENCE [LARGE SCALE GENOMIC DNA]</scope>
</reference>
<dbReference type="GO" id="GO:0005524">
    <property type="term" value="F:ATP binding"/>
    <property type="evidence" value="ECO:0007669"/>
    <property type="project" value="UniProtKB-KW"/>
</dbReference>
<dbReference type="EC" id="2.7.11.1" evidence="2"/>
<keyword evidence="6" id="KW-0418">Kinase</keyword>
<organism evidence="13">
    <name type="scientific">Selaginella moellendorffii</name>
    <name type="common">Spikemoss</name>
    <dbReference type="NCBI Taxonomy" id="88036"/>
    <lineage>
        <taxon>Eukaryota</taxon>
        <taxon>Viridiplantae</taxon>
        <taxon>Streptophyta</taxon>
        <taxon>Embryophyta</taxon>
        <taxon>Tracheophyta</taxon>
        <taxon>Lycopodiopsida</taxon>
        <taxon>Selaginellales</taxon>
        <taxon>Selaginellaceae</taxon>
        <taxon>Selaginella</taxon>
    </lineage>
</organism>
<keyword evidence="5" id="KW-0547">Nucleotide-binding</keyword>
<keyword evidence="7" id="KW-0067">ATP-binding</keyword>
<dbReference type="HOGENOM" id="CLU_000169_1_0_1"/>
<keyword evidence="4" id="KW-0808">Transferase</keyword>
<dbReference type="InParanoid" id="D8R9U2"/>
<evidence type="ECO:0000259" key="11">
    <source>
        <dbReference type="PROSITE" id="PS50290"/>
    </source>
</evidence>
<dbReference type="Gramene" id="EFJ31213">
    <property type="protein sequence ID" value="EFJ31213"/>
    <property type="gene ID" value="SELMODRAFT_88215"/>
</dbReference>
<comment type="catalytic activity">
    <reaction evidence="9">
        <text>L-seryl-[protein] + ATP = O-phospho-L-seryl-[protein] + ADP + H(+)</text>
        <dbReference type="Rhea" id="RHEA:17989"/>
        <dbReference type="Rhea" id="RHEA-COMP:9863"/>
        <dbReference type="Rhea" id="RHEA-COMP:11604"/>
        <dbReference type="ChEBI" id="CHEBI:15378"/>
        <dbReference type="ChEBI" id="CHEBI:29999"/>
        <dbReference type="ChEBI" id="CHEBI:30616"/>
        <dbReference type="ChEBI" id="CHEBI:83421"/>
        <dbReference type="ChEBI" id="CHEBI:456216"/>
        <dbReference type="EC" id="2.7.11.1"/>
    </reaction>
</comment>
<dbReference type="GO" id="GO:0000184">
    <property type="term" value="P:nuclear-transcribed mRNA catabolic process, nonsense-mediated decay"/>
    <property type="evidence" value="ECO:0000318"/>
    <property type="project" value="GO_Central"/>
</dbReference>
<dbReference type="GO" id="GO:0005634">
    <property type="term" value="C:nucleus"/>
    <property type="evidence" value="ECO:0000318"/>
    <property type="project" value="GO_Central"/>
</dbReference>
<dbReference type="eggNOG" id="KOG0891">
    <property type="taxonomic scope" value="Eukaryota"/>
</dbReference>
<accession>D8R9U2</accession>
<evidence type="ECO:0000256" key="1">
    <source>
        <dbReference type="ARBA" id="ARBA00011031"/>
    </source>
</evidence>
<dbReference type="SUPFAM" id="SSF56112">
    <property type="entry name" value="Protein kinase-like (PK-like)"/>
    <property type="match status" value="1"/>
</dbReference>
<dbReference type="Pfam" id="PF15785">
    <property type="entry name" value="SMG1"/>
    <property type="match status" value="1"/>
</dbReference>
<dbReference type="OMA" id="FACPEER"/>
<evidence type="ECO:0000256" key="6">
    <source>
        <dbReference type="ARBA" id="ARBA00022777"/>
    </source>
</evidence>
<proteinExistence type="inferred from homology"/>
<comment type="similarity">
    <text evidence="1">Belongs to the PI3/PI4-kinase family.</text>
</comment>
<dbReference type="InterPro" id="IPR016024">
    <property type="entry name" value="ARM-type_fold"/>
</dbReference>
<keyword evidence="3" id="KW-0723">Serine/threonine-protein kinase</keyword>
<evidence type="ECO:0000256" key="3">
    <source>
        <dbReference type="ARBA" id="ARBA00022527"/>
    </source>
</evidence>
<comment type="catalytic activity">
    <reaction evidence="8">
        <text>L-threonyl-[protein] + ATP = O-phospho-L-threonyl-[protein] + ADP + H(+)</text>
        <dbReference type="Rhea" id="RHEA:46608"/>
        <dbReference type="Rhea" id="RHEA-COMP:11060"/>
        <dbReference type="Rhea" id="RHEA-COMP:11605"/>
        <dbReference type="ChEBI" id="CHEBI:15378"/>
        <dbReference type="ChEBI" id="CHEBI:30013"/>
        <dbReference type="ChEBI" id="CHEBI:30616"/>
        <dbReference type="ChEBI" id="CHEBI:61977"/>
        <dbReference type="ChEBI" id="CHEBI:456216"/>
        <dbReference type="EC" id="2.7.11.1"/>
    </reaction>
</comment>
<sequence length="2922" mass="323837">MLLQTLASQVRAAHTFDDHGGGGGAAVTAAALPPPPLLPSVQVCTLLKMNLQMLAAQGLALHPSAALRLLETGSPFSNLRLHPCQAITSSVAATYVYFLQHGCEKVAVESALCLKREIETLSRSLAGKKGAMGLVEAEVVSLLKFDLLLLLMSVRANAAESQVQKVKSIINFVLEKSDPFEAPVRWHSELQLAVVQALRRVFSWIVPWEVDAEGAMEFFGKCSVAMARGLEKGVASLTVRIEVLEWVGEFPKWFRKLEGMTLLSSSLFVALVAAASDEEHTVRLQASKTFGALLRHKCLSSSQLYSVASAAFEQLGDPDPGIQAAFREVLATCALGALWVHGWNSDLDAKEEGNFVTKRPLEREKHWRSVLSANRFALQLSPPQVVCILNYISQRPQSLPAGWQQRLVFNCLKTKSADDKKQGDGLDRKEDFSVVEDAARFDLVESWCCSSNMAAAWFIIQELARHCITVRFRTHLGGPTQTFAALERMLLDLPQLVQSESSAANTSELLPMRLLLELVDSLQRNIYNAYEGSLVLEAPSFSSGLFFRANKKVCEEWFARIREALVNASSVIQCHFGTAQHALFRLHDLRPMALAALRDLPRSQAADGGLSLKVKLQQDVFRVLRHGSLALCKLHESDSILGLQAWAVTAFAGLILEDVHKVSSPLGPVGWMNGLAFEARGEFERAAAHYSQLFQSEETLSVLGADGVQFIIGRIVESYVSLSDWEALEGWLQELQVLRAKHAGKSYTGALTTAGIDMNSIHALSRFDASDMEGTWGYLDLTPQSNNEITIDPRQALQRSEQMLLQAMLRKDSEVEDAAREVKLARAMLDGPLLVSSLDDLSDAAPYLTQLHCIEVVESWKGPSERQEGIQDISLKYFNHPADEVYQDCHLWLKVLRVYKTVFPHAGVTSTLRRQLIRLARKHGNFRLARRMLKEMDGENWDSKVAAYENSLLHFSEGQHAKAMTELWPLVKNFIAESERALPFEGDVMAATSCLKLGSWLQKRRTENDFAGLLSEMDLTSGSGGMILEEVAGAAVKAATLHCPSFGKAWFSYASWCYSLARCGFFGNETLSKASIFPQVLEKELISSSPSLTDEEMMKIQAMIKSLGSELEDAILEMLVKRVVFLLEAAAREAGFEKWDGESLSLQLRQELQVLKPSSVPGLINELLQVWWGVRKRRISLFGYAAHGFLKYMSLSNRTTVRSNPLKQDSTLSASLFVLNILQTCGVELEDILQQGLSSIPPSPWKEITPQLFACVSSHPEAKVRKQLEGLLMSLANVYPWAIVYPTLVHFNASEGQSSEELERILNSLSKLHPKVVNDVRLMIAELGSITFLWEEQWLTTLQDLHADVTRRIITLKEEAARIAENQTLSPDEKTKINAAKYAAIMAPVSYALERRLTLTSRPAETPHEVWFQEHFGGQLRAAITTFKTPPGGNITLNDVWKPFDAIAASLSNHHKRSAVVLQDVSPRLAALTHSDAPMPGLEFPDADLVTVANFNDQITILATKTKPKKVSVTGSDGQVYNYLLKGREDLRLDARIMQLLRASNKMLRASSATRREGLAVKCYSVTPISGRAGLIQWVDNVTSLYSVYKAWQLRQQAAQLSSNAVSGAPPPLPRPSDMFYGKIIPALKEKGLRKVISRRDWPQDVKRKVLLDLMKETPRQLLYRELWCASDGLKGLNKKIKRFSGSVAVMSVIGHVLGLGDRHLDNILIDFSSGDVVHIDYNICFEKGRRLKVPEIVPFRLTQTIQNALGPTGVEGFFRASCEAVLSVLQKNKEVILMLLEAFVWDPLVEWMRGDGHDEATIGGEERKGMELAVSLSLFASHVQENRVALQEHHDQLLRTLPTIPSTLQSWAAGYENFERCSTLAYHINQKKYAAENAEVAARNLLAEASGSLEKTHVTYEIQAREFAQSKARTAEAARETTQWIEQRSRVLDSLRTDTAPELQALGQRTHSTEAVSLLQAIVASGVALTVLPEPTQVHFREVDRDISQFTSARHEALLHARATLQAYAVALQRLLPGNYYTTSYVHSWAKILQLLSMQVTPEVLGVTKRQAIDITAGGRGDHDDVICQKHEKLRSHVELLGEEVQKLEQGRLQLEESVDPDAEKRAKDKLMGIFLRSLQQGKKDEDDAGLYDFEERRLKVILVLQSAASTIYSEIGNHAANLQGVGMEESIRRWCFPELEGLVERAVLVSDVLNELQQFSGKATGYRANPWDSNSSFTAELKGFTDCLAGIDHLVKQMIGVVLPEAVKAALSQDPAVMDAFASLSQIRGAIDTTLEKVAEIEMQKSALLELERTYPDRLEELVKRKTFLEEAAAGGKDDLSWEEAEELASQEDLCREQLETLQKAWSQRSAQASAVLRMEGLVRSALASADQRFEALVALDRDDLHLMRGKVLLAAFAKLFSGLESLDAALRRVPVAKTMQKTFFVWKVYVMDILLDSCVRDASNDLSLSLDQVISQHKRRLEAQLQGVLDLYLRERVSPAFLDIILKEATISSFADNSDSSREGEAAKKAVKLLREYCDVHETVRAAKSAAFALKIQADEAKQSLQNAQIEIAQMEWLHETVLLPRVQFVAMPSGPYPEKSTSIRWWSRKQILDNIRNSIAAISRATEGLQKAERASVSAEEQLERTMAWASNRAGTSQEFRERLQRRQQLLWTGQEHATSTVRLCVTVLEFEASREGYLESSSSSSSSDGKSWQQSYQSLILRLEAAYIAFTSCDMEWKAAQKALEAASANLSGVLRERQLVSSESESSGDHCAAELQSIFLQLRQLTLEAAGAVNAFCKVVRSHSALTSEGAVMLDEARADGVSDVHSLAKEAITERQSLISDLKKVHAAVAPLELLLSSTANAMSADLDVKAVIKSGQSPTLQSLDLKIKESLADLPLHVSSVLDAAQKLHSALTSLGRTASVDAGTLNKASPNVS</sequence>
<dbReference type="Gene3D" id="3.30.1010.10">
    <property type="entry name" value="Phosphatidylinositol 3-kinase Catalytic Subunit, Chain A, domain 4"/>
    <property type="match status" value="1"/>
</dbReference>
<feature type="domain" description="PI3K/PI4K catalytic" evidence="11">
    <location>
        <begin position="1495"/>
        <end position="1832"/>
    </location>
</feature>
<dbReference type="InterPro" id="IPR039414">
    <property type="entry name" value="SMG1_PIKKc"/>
</dbReference>
<dbReference type="FunFam" id="1.10.1070.11:FF:000023">
    <property type="entry name" value="serine/threonine-protein kinase SMG1 isoform X1"/>
    <property type="match status" value="1"/>
</dbReference>
<protein>
    <recommendedName>
        <fullName evidence="2">non-specific serine/threonine protein kinase</fullName>
        <ecNumber evidence="2">2.7.11.1</ecNumber>
    </recommendedName>
</protein>
<dbReference type="EMBL" id="GL377574">
    <property type="protein sequence ID" value="EFJ31213.1"/>
    <property type="molecule type" value="Genomic_DNA"/>
</dbReference>
<dbReference type="InterPro" id="IPR036940">
    <property type="entry name" value="PI3/4_kinase_cat_sf"/>
</dbReference>
<dbReference type="PANTHER" id="PTHR11139">
    <property type="entry name" value="ATAXIA TELANGIECTASIA MUTATED ATM -RELATED"/>
    <property type="match status" value="1"/>
</dbReference>
<evidence type="ECO:0000256" key="8">
    <source>
        <dbReference type="ARBA" id="ARBA00047899"/>
    </source>
</evidence>
<evidence type="ECO:0000256" key="4">
    <source>
        <dbReference type="ARBA" id="ARBA00022679"/>
    </source>
</evidence>
<dbReference type="SMART" id="SM00146">
    <property type="entry name" value="PI3Kc"/>
    <property type="match status" value="1"/>
</dbReference>
<evidence type="ECO:0000256" key="7">
    <source>
        <dbReference type="ARBA" id="ARBA00022840"/>
    </source>
</evidence>
<keyword evidence="13" id="KW-1185">Reference proteome</keyword>
<dbReference type="InterPro" id="IPR018936">
    <property type="entry name" value="PI3/4_kinase_CS"/>
</dbReference>
<dbReference type="STRING" id="88036.D8R9U2"/>